<dbReference type="GO" id="GO:0005737">
    <property type="term" value="C:cytoplasm"/>
    <property type="evidence" value="ECO:0007669"/>
    <property type="project" value="TreeGrafter"/>
</dbReference>
<dbReference type="Proteomes" id="UP000639338">
    <property type="component" value="Unassembled WGS sequence"/>
</dbReference>
<proteinExistence type="predicted"/>
<dbReference type="SUPFAM" id="SSF52058">
    <property type="entry name" value="L domain-like"/>
    <property type="match status" value="1"/>
</dbReference>
<comment type="caution">
    <text evidence="5">The sequence shown here is derived from an EMBL/GenBank/DDBJ whole genome shotgun (WGS) entry which is preliminary data.</text>
</comment>
<dbReference type="PRINTS" id="PR00019">
    <property type="entry name" value="LEURICHRPT"/>
</dbReference>
<dbReference type="SMART" id="SM00364">
    <property type="entry name" value="LRR_BAC"/>
    <property type="match status" value="4"/>
</dbReference>
<dbReference type="OrthoDB" id="17912at2759"/>
<dbReference type="PROSITE" id="PS51450">
    <property type="entry name" value="LRR"/>
    <property type="match status" value="2"/>
</dbReference>
<feature type="domain" description="PIF1/LRR1 pleckstrin homology" evidence="4">
    <location>
        <begin position="1"/>
        <end position="105"/>
    </location>
</feature>
<dbReference type="InterPro" id="IPR050216">
    <property type="entry name" value="LRR_domain-containing"/>
</dbReference>
<keyword evidence="6" id="KW-1185">Reference proteome</keyword>
<evidence type="ECO:0000256" key="3">
    <source>
        <dbReference type="ARBA" id="ARBA00023242"/>
    </source>
</evidence>
<dbReference type="InterPro" id="IPR001611">
    <property type="entry name" value="Leu-rich_rpt"/>
</dbReference>
<dbReference type="InterPro" id="IPR032675">
    <property type="entry name" value="LRR_dom_sf"/>
</dbReference>
<evidence type="ECO:0000313" key="5">
    <source>
        <dbReference type="EMBL" id="KAF7998014.1"/>
    </source>
</evidence>
<dbReference type="EMBL" id="JACMRX010000001">
    <property type="protein sequence ID" value="KAF7998014.1"/>
    <property type="molecule type" value="Genomic_DNA"/>
</dbReference>
<sequence>MKLNCNVEVINRSIQNVSRRKAQKSCLAIGKQSVKNPELYLLLQTTQNKQGTKYKIDDNIQQVFTKFIDQGKTTIRLNEPPHDLIIQSQDPIQLKSFLHVLKLGVGKKLDVSVLSVSNLTPKTLPQTRKTKVVIKTKSDYPVLEGFPRTTEELTISGLERKSFDRGILRLQSLRILNLSNNYIKSLPKELGNLSHLNELNVSKNLLGLGEVNKWTWLNQKNLSKNLRLLDLSGNQLQNLPNQIGKLLNLFTLNISDNKLKNLPLSIGVLPTLKYLDVSRNEIVALPGSIRGLRLESINVSDNLLMLDNQTMTSIIGVSSLTEFAAQVVLKHRMSYDASTIPFTLVNYLDNASFCVCGTAVFNIFYRKIVTMDLKRIANIVTSSGVTVVPFDCNFCSMKCIKQYLPEFY</sequence>
<dbReference type="InterPro" id="IPR057437">
    <property type="entry name" value="PIF1/LRR1_PH"/>
</dbReference>
<dbReference type="PANTHER" id="PTHR48051">
    <property type="match status" value="1"/>
</dbReference>
<dbReference type="InterPro" id="IPR003591">
    <property type="entry name" value="Leu-rich_rpt_typical-subtyp"/>
</dbReference>
<dbReference type="SMART" id="SM00369">
    <property type="entry name" value="LRR_TYP"/>
    <property type="match status" value="3"/>
</dbReference>
<keyword evidence="2" id="KW-0677">Repeat</keyword>
<evidence type="ECO:0000256" key="1">
    <source>
        <dbReference type="ARBA" id="ARBA00022614"/>
    </source>
</evidence>
<evidence type="ECO:0000256" key="2">
    <source>
        <dbReference type="ARBA" id="ARBA00022737"/>
    </source>
</evidence>
<organism evidence="5 6">
    <name type="scientific">Aphidius gifuensis</name>
    <name type="common">Parasitoid wasp</name>
    <dbReference type="NCBI Taxonomy" id="684658"/>
    <lineage>
        <taxon>Eukaryota</taxon>
        <taxon>Metazoa</taxon>
        <taxon>Ecdysozoa</taxon>
        <taxon>Arthropoda</taxon>
        <taxon>Hexapoda</taxon>
        <taxon>Insecta</taxon>
        <taxon>Pterygota</taxon>
        <taxon>Neoptera</taxon>
        <taxon>Endopterygota</taxon>
        <taxon>Hymenoptera</taxon>
        <taxon>Apocrita</taxon>
        <taxon>Ichneumonoidea</taxon>
        <taxon>Braconidae</taxon>
        <taxon>Aphidiinae</taxon>
        <taxon>Aphidius</taxon>
    </lineage>
</organism>
<evidence type="ECO:0000313" key="6">
    <source>
        <dbReference type="Proteomes" id="UP000639338"/>
    </source>
</evidence>
<evidence type="ECO:0000259" key="4">
    <source>
        <dbReference type="Pfam" id="PF25344"/>
    </source>
</evidence>
<dbReference type="Gene3D" id="3.80.10.10">
    <property type="entry name" value="Ribonuclease Inhibitor"/>
    <property type="match status" value="1"/>
</dbReference>
<dbReference type="Pfam" id="PF00560">
    <property type="entry name" value="LRR_1"/>
    <property type="match status" value="2"/>
</dbReference>
<name>A0A835CW62_APHGI</name>
<dbReference type="PANTHER" id="PTHR48051:SF52">
    <property type="entry name" value="LEUCINE-RICH REPEAT PROTEIN 1"/>
    <property type="match status" value="1"/>
</dbReference>
<dbReference type="Pfam" id="PF25344">
    <property type="entry name" value="PH_LRR1"/>
    <property type="match status" value="1"/>
</dbReference>
<reference evidence="5 6" key="1">
    <citation type="submission" date="2020-08" db="EMBL/GenBank/DDBJ databases">
        <title>Aphidius gifuensis genome sequencing and assembly.</title>
        <authorList>
            <person name="Du Z."/>
        </authorList>
    </citation>
    <scope>NUCLEOTIDE SEQUENCE [LARGE SCALE GENOMIC DNA]</scope>
    <source>
        <strain evidence="5">YNYX2018</strain>
        <tissue evidence="5">Adults</tissue>
    </source>
</reference>
<protein>
    <recommendedName>
        <fullName evidence="4">PIF1/LRR1 pleckstrin homology domain-containing protein</fullName>
    </recommendedName>
</protein>
<gene>
    <name evidence="5" type="ORF">HCN44_009412</name>
</gene>
<dbReference type="Pfam" id="PF13855">
    <property type="entry name" value="LRR_8"/>
    <property type="match status" value="1"/>
</dbReference>
<keyword evidence="3" id="KW-0539">Nucleus</keyword>
<dbReference type="AlphaFoldDB" id="A0A835CW62"/>
<keyword evidence="1" id="KW-0433">Leucine-rich repeat</keyword>
<accession>A0A835CW62</accession>